<dbReference type="PANTHER" id="PTHR23257:SF958">
    <property type="entry name" value="SERINE_THREONINE-PROTEIN KINASE WNK4"/>
    <property type="match status" value="1"/>
</dbReference>
<comment type="caution">
    <text evidence="4">The sequence shown here is derived from an EMBL/GenBank/DDBJ whole genome shotgun (WGS) entry which is preliminary data.</text>
</comment>
<keyword evidence="2" id="KW-0812">Transmembrane</keyword>
<dbReference type="Pfam" id="PF07714">
    <property type="entry name" value="PK_Tyr_Ser-Thr"/>
    <property type="match status" value="1"/>
</dbReference>
<dbReference type="EMBL" id="JARBJD010000063">
    <property type="protein sequence ID" value="KAK2955773.1"/>
    <property type="molecule type" value="Genomic_DNA"/>
</dbReference>
<evidence type="ECO:0000256" key="1">
    <source>
        <dbReference type="SAM" id="MobiDB-lite"/>
    </source>
</evidence>
<dbReference type="SUPFAM" id="SSF56112">
    <property type="entry name" value="Protein kinase-like (PK-like)"/>
    <property type="match status" value="1"/>
</dbReference>
<protein>
    <recommendedName>
        <fullName evidence="3">Protein kinase domain-containing protein</fullName>
    </recommendedName>
</protein>
<feature type="domain" description="Protein kinase" evidence="3">
    <location>
        <begin position="5468"/>
        <end position="5812"/>
    </location>
</feature>
<dbReference type="InterPro" id="IPR011050">
    <property type="entry name" value="Pectin_lyase_fold/virulence"/>
</dbReference>
<dbReference type="Proteomes" id="UP001281761">
    <property type="component" value="Unassembled WGS sequence"/>
</dbReference>
<name>A0ABQ9XWB5_9EUKA</name>
<gene>
    <name evidence="4" type="ORF">BLNAU_9309</name>
</gene>
<dbReference type="InterPro" id="IPR000719">
    <property type="entry name" value="Prot_kinase_dom"/>
</dbReference>
<feature type="compositionally biased region" description="Polar residues" evidence="1">
    <location>
        <begin position="5698"/>
        <end position="5709"/>
    </location>
</feature>
<keyword evidence="2" id="KW-1133">Transmembrane helix</keyword>
<dbReference type="Gene3D" id="1.10.510.10">
    <property type="entry name" value="Transferase(Phosphotransferase) domain 1"/>
    <property type="match status" value="1"/>
</dbReference>
<sequence>MIVGKRSSHAQIENKSAKPKVSSRSSGFRLNFLQNLLEVLFSHLCGEYKTIHPTMLNDLLVLVTESDWALSTMLDVEYIKPLEHYCEKTKPCEVTVALPKLLNLIGKSSEDECVRICESSIPSFFLEWEYLTKDTDLRIEMGDCLLLWTSTLRSSLAFLTHHKTEFLAFVKRYPSHPSSFPYLKVLSQLCFTPHPEVSKLTLKALSTCGFCDLESLANLKIHDVPSSLTDGSSEPVPFVGRLCQNLAEHVSEIRSIFAEFSPDDPKISDISSKLPEASPFLTGNALLEVINEELSVLNTLLNVKSSSLQKILIDHNFIPLLKTCIITAIELVELKRTDPTYTTGNRSDVLFTFLHFSWWCVARSLNNGLDSLFPVIKSAFSDVPEMCSLLVRTCPLLSPTSAAHFCMLNNFVLTYHHLIPRVLEENLVERMIDSSNPTAIEPLKDRFHSHLVWTILVLTCAHKAIVCSKEEWKRIRMLQFERALKPAKQYLLFLVQQEPFIQNECFSMQDVPTHISTFLKEIVLLVRELFEDGVIVETGREEWEVWWLVETTDDDYLTQRLKMIREDDERMKEKEKERWKKRVERLREAGYEDAVEGWLTRRDIQIEWEIEDYVETKQFPHFSDLNSELPSTIALQSCAYECSSYPFVSTEMMIKGTPNTVILFSSEVHETDSTSPVKSRHADSQLIRSLFKVTNSSVSMESLRLYMLHDASPRTSPPSSKSPQNEVTPSIRCAVVESSALLVLGCTITLSSSVAPFLLSTTSECPEISPSLTLIDTSISSNTAVVPPFSEISVSRPVTQHATVAVSSLSVSSTTLSEGSGIACHLSTHTPLLTLSTSITSCSFHNMSSMSSSYPTRRGACLQQLMAGNHLERVDNALYGTVTAVLGHSHTFDCLNTTIVECENPTRSTRKDSNTETQIKQDVVQDFKNNTGRYVTVTGITHYHFISCNFTSSTQTEAFFMIIIDALTGTLKLFDCSFTINATSKHVVPVQCKGVKETPHSLLIDSCLVQYDKASTLSSSSNQIQIYNSIMTTVVSSTFTSNDFNTSTRLLAFYNSQTFLQLSNSRVEHQYVYGKGSFFYRDTCVDAIRLFDCHFENCTATEHGGLVYMQYSQFTASRCVFKDSTSGYRGGVLYAYLPVSFYLEECRFVNNNALEYDSANSSYTHFRGNDINILDSNGNLISSNSAVGCSSTSPTPRIAHYRTEILNGAHPQDTVLLPDPVAVSMTKLFVEEGGSGDECSELAPCSLFATALAKAGPLTEVMFGGGEHVESGSTITKSVRLIGKGWTTNTTLSTIVKTSGMIVGAAGNLTLASLSLKPSSASTTLLSHSASDAKSWVSNVWMEGISAHSVPLFSFSQGTASFAICSINSITLTQTAVFSLTGSASLTLREVWFMHVTSQATTASCIHSSTSGLVDLRRSDYAYCSSKGPAGCLHISHTDQSKLLLSDMLFRENTASTSLSLHASDIYLSYHPNALSTSLRSMSAQPHAIIGDKTSSLQFPDAGYHDHGLIHPNNMRFYWGIPMSQAGTVQDMVDRLLPNLRVNLRMVVGNETLTPVFVEEKQIGIYQAKFNINSTLTTASVTASSNSSVRFDSGHFYLTEGYQTSPFVVQASTATMIIINTLMKMPATIYHPIAKSVGFLHLEGAYMEAQLAMVGCSMFETTGGTFKSCVHKFNNLSSNVDGSYLNAKSTSLIIHKNTFRNCSARNGGALFAELSDSNTIQMYHEGYADMFIGCSASEKGGVLYVKGTSSHSRPIQLNRNANDHSRFEGNTAQEGTDIYVEASLFQGKTLAQIPTFGGVSRSSEFRVVIEGRNDPEEKELIHFFLQTPTISVNGSVYEGVRGYSGTDGDDCKWTGTHCATLKYGMPNLKQKYKNDTHFPQTIRFVWNMTYTERDVLVSDQDVTVLGTTTSNAATATVYRSIVDVSTAMTEGAFLFTIDKNATFTVKNLDIRPIAKCGLFDLKDDANSLTLETVAVICAVGDAFKVPLIKSTSKPVTITSCAFNTTKGSTGLAVLSQPLISLSSPTSAFSISKTTFTSFSVSTIPLISIDTTQQITFNTNTFKNISRTPAGPLVLVASSSLKSVVLPSLWTGSFIPTNTLLDFVGRDSTLASDHPFFESSLMFYLLPPTGSIIAGATASHEESEHPECGTDRLRCSSLNSALSSAITHSINTDISVAGTALLSASLVVTTAASFSSTTGTQTITQSAAGSVTMNAAGQTLSFSSLVFDLSPSSTVSTLFTVTAGLFSLTSCSIGTVTPTDLNVACTGLIAVASGATLSLTSSTIRNLKFTHPTLGTAILLQSGSSFSSDVGSIFTSVSSNATGSLIFVHSANLETTSKASPFSLIKATLQLPVDTLFTINKKNEFVGQVGSKSPERLLFFWFPHTATETTLSVDENGEDHPNCGLLQLPCKSLETGFASLKATGTTLVLNNADTITTTLTTKFALNTIKSTPTTQTVSIKPSGALSVSSTHTLTIHTLAFSFESGTRSTPFVKVTTGSLVVTQCSFGSALSDTTLSSAVFDVKGSLTVDSVTFTRLETSQTAGLFKLELVDTDTLSLVTTRIEGCASSAAPLISLSLSSTTQQTNWDFDLSGLSFVAATSNAAPSGVLIFISGSSFETQIVPSRFPQIDAETDQNKFWGSDSSTNVESSLLVYLVQPGSEVDVDGVDGKDIAHCGHFGVSCLTIEKGIGRATAADSAKQINIKDETPLRTSITPNAFALTIAGETQMRQIKVESDLQFTVQSDALYLSLLAFTTTVGSFSNSLITLTSTGSLSVTSCSFSGFSSISAASILTATVRSSQSVIFSDTTFAACNSTGTARSGVLDVSMVEGSDFSITHSSNPFITCSSSDCSADCVFISHPTLSKTVVDDILKFVWTQTAPSSRDFVGKEGSHTIPVPLSLYFLTLPSSTFISADSNDVSVCGFAEYPCASLTALHDRIKDTADTTITFNTNVEHSAELAFSKNVILSGNEKRMTIKETSATATGTPLFSLTANTRITSLFVAVPSTFKHASVFHSLSNSLTIENCSFTQSGTGSIAGTLIQIESGASLTLRTTFFVSISSASEKAAVIIADVSETASFVLNNNTFTSCSCAGQAHSIFISLENLTEVTSSSFNYEMKNLVFSKGTSNSNTVKLINVLVTGNRIDLTTKSDDWEGSYSVDTPESLWGSDTSTGINTSLLVYLVQPGSMIDVDGTNGKDIEQCGHFGVSCLTIEKGIGRATAADSAKQITIKNTTPLRTSISPNAVALTIAGENQMRQIRIATGGQFVVPDGSLTLQSLAFSTSVNSFSNSLITLTSTGSLSVTSCSFSGFSSISAASILTATVRSSQSVIFSDTTFAACNSTGTARSGVLDVSMVEGSDFSITHSSNPFITCSSSDCSADCVFISHPTLSKTVVDDILKFVWTQTAPSSRDFVGKEGSHTIPVPLSLYFLTLPSSTFISADSNDVSVCGFAEYPCASLTALHDRIKDTADTTITFNTNVEHSAELAFSKNVILSGNEKRMTIKETSATATGTPLFSLTANTRITSLFVAVPSTFKHASVFHSLSNSLTVQNCSFTQSGTGSIAGTLIQIESCASLTLRTTFFVSISSASEKAAVIIADVSETASFVLNNNTFTSCSCAGQAHSIFISLENLTEVTSSSFNYEMKNLVFSKGATNWNAENLINVLVIGDRIDLTTKSSDWEGSYSVDTPESLWGSDTSTGINTSLLVYLVQPGSMIDVDGTNGKDIEQCGHFGVSCLTIEKGIGRATAADSAKQITIKNTTPLRTSISPNAVALTIAGENQMRQIRIATGGQFVVPDGSLTLQSLAFSTSVNSFSNSLITLTSTGSLSVTSCSFSGFSSISAASILTATVRSSQSVIFSDTTFAACNSTGTARSGVLDVSMVEGSDFSITHSSNPFITCSSSDCSADCVFISHPTLSKTVVDDILKFVWTQTAPSSRDFVGKEGSHTIPVPLSLYFLTLPSSTFISADSNDVSVCGFAEYPCASLTALHDRIKDTADTTITFNTNVEHSAELAFTKSVSFTGNEKTMTIKETAATATNTALFSLTANIQINALFVSVPSTFKHASVFHSLSNSLTIQNCSFTQSGTGSIAGTLIQIESCASLTLRTTFFVSISSASEKAGVIVADVSDSQASDLIPVIPALTSIDPSFTYFDGTTQMPADSAAFVLNNNTFTSCSCTGHAHSIFISLENLTEVTSSSFNYEMKNLVFSKGATNWNAENLINVLVIGDRIDLTTKSSDWEGSYSVDTPESLWGSDTSTGINTSLLVYLVQPGSMIDVDGTNGKDIEQCGHFGVTDSAKQITIKNTTPLRTSISPNAVALTIAGENQMRQIRIATGGQFVVPDGSLTLQSLAFSTSVNSFSNSLITLTSTGSLSVTSCSFSGFSSISAASILTATVRSSQSVIFSDTTFAACNSTGTARSGVLDVSMVEGSDFSITHSSNPFITCSSSDCSADCVFISHPTLSKTVVDDILKFVWTQTAPSSRDFVGKEGSHTIPVPLSLYFLTLPSSTFISADSNDVSVCGFAEYPCASLTALHDRIKDTADTTITFNTNVEHSAELAFTKSVSFTGNEKTMTIKETAATATNTALFSLTANIQINALFVSVPSTFKHASVFHSLSNSLTIQNCSFTQSGTGSIAGTLIQIKSGASLTLRTTFFVSISSSSEKAGVIATDVSESASFVLNNNTFTSCSCTGQAHSIFMSLENTSDVTSSSFNYEMKNLVFSKGTSNSNTKKQIDMFLTGDRIDLTTKSDDWEGTYSVDTPDSLWGSDTSTGMNTSLLPYLVDLEGGIVEVDDNGYEFEKCGHFYLYCKTLSLGIIRMGSSNTINTIKVIDSIEVDLIVALKGTKTIVGDQKASTLTFTENGVFDNKVQSSESSSLTFRQLTISVPTTATHGALFTSSSGILEFDDCSFIAPASSELAFSLISATGGSLELTSVTAEKFTLTSTPLISSSAPVTIEHSSFASITRKDGLGCVLEATKSKEGPVKVTDTSFTSCTSSNRRNWILLIGKHPNTVNKDSWKDTITTSMPRQGVLLFIPAGNEDRPSTTDPYEPHSLLYEFYPKDPALIVVTKDEWNEDHPLCGHSQLPCLTVDKAVALTLVRNVEINGEGEINSAIKLDGDFLTVQGHKKKGLLRMRGKGQLVNNVFNDPDTLLITFVTLDLSSSSLTTSDALIVNENGETELVSVTISSTVDIQPSILRLTGGASLVTNLTISSLVFSSNMFDLSNFETASFVEVTLSYPSKHPQFQFLTAKDGVDLHVKLCSFSGESSSSNEDADTSNVCDWTMSVIDVQDTPTKIEFSSFLSLPIGAVTVSGGSLTIDGASFQDNSAQNSSFPSVRRNVRCSNTQVNVTTLNGGDGAVSGSSSWFYAEEGCSVVSSVINPLSPFFIPTLNKTETKVSYNKKSGQFTVSIAGLLLIPCGLELEVFEFDEKTKRETGTKKIVDFSETTPSKWTETALILVLTESSLTKSINSTFEWRARLNYGNAIASTEYITLKQSAASERKALAQHSMKFIIPIAASVAALLVLLLLIFLCCRRRKQKAKKNESQQLLTNQELDVGIEIKVEDLPTFNNIDDNGSNHFPTHTHMSTWIPATKDQDALEKDENVPQPETYSPDNMVEAMGCGEKKEIHVVDRRNTLYSRLHSNNKDTRQLQRFQVQFRVARGLEQLSRSETFKDLLLKLNPHNIIITETDDVFLKLKEDAPRTVEQPTQNQTNVTSPKDDSGQRWMAPEAVTQSATEVKAPIDHTKAAVFSLGLVLWEIETGDVPFGEIDGINAQRQLGTGTRPKMDKLPSDLKDLVEQCLDLDPKLRPSFSTIYDKLIDNGKATKQITSSNAESYKQQLEAKQRQLPHYLE</sequence>
<proteinExistence type="predicted"/>
<feature type="transmembrane region" description="Helical" evidence="2">
    <location>
        <begin position="5504"/>
        <end position="5526"/>
    </location>
</feature>
<accession>A0ABQ9XWB5</accession>
<evidence type="ECO:0000259" key="3">
    <source>
        <dbReference type="PROSITE" id="PS50011"/>
    </source>
</evidence>
<evidence type="ECO:0000313" key="4">
    <source>
        <dbReference type="EMBL" id="KAK2955773.1"/>
    </source>
</evidence>
<organism evidence="4 5">
    <name type="scientific">Blattamonas nauphoetae</name>
    <dbReference type="NCBI Taxonomy" id="2049346"/>
    <lineage>
        <taxon>Eukaryota</taxon>
        <taxon>Metamonada</taxon>
        <taxon>Preaxostyla</taxon>
        <taxon>Oxymonadida</taxon>
        <taxon>Blattamonas</taxon>
    </lineage>
</organism>
<keyword evidence="2" id="KW-0472">Membrane</keyword>
<dbReference type="InterPro" id="IPR050167">
    <property type="entry name" value="Ser_Thr_protein_kinase"/>
</dbReference>
<feature type="region of interest" description="Disordered" evidence="1">
    <location>
        <begin position="1"/>
        <end position="23"/>
    </location>
</feature>
<feature type="region of interest" description="Disordered" evidence="1">
    <location>
        <begin position="5694"/>
        <end position="5717"/>
    </location>
</feature>
<keyword evidence="5" id="KW-1185">Reference proteome</keyword>
<evidence type="ECO:0000256" key="2">
    <source>
        <dbReference type="SAM" id="Phobius"/>
    </source>
</evidence>
<dbReference type="SUPFAM" id="SSF51126">
    <property type="entry name" value="Pectin lyase-like"/>
    <property type="match status" value="1"/>
</dbReference>
<evidence type="ECO:0000313" key="5">
    <source>
        <dbReference type="Proteomes" id="UP001281761"/>
    </source>
</evidence>
<reference evidence="4 5" key="1">
    <citation type="journal article" date="2022" name="bioRxiv">
        <title>Genomics of Preaxostyla Flagellates Illuminates Evolutionary Transitions and the Path Towards Mitochondrial Loss.</title>
        <authorList>
            <person name="Novak L.V.F."/>
            <person name="Treitli S.C."/>
            <person name="Pyrih J."/>
            <person name="Halakuc P."/>
            <person name="Pipaliya S.V."/>
            <person name="Vacek V."/>
            <person name="Brzon O."/>
            <person name="Soukal P."/>
            <person name="Eme L."/>
            <person name="Dacks J.B."/>
            <person name="Karnkowska A."/>
            <person name="Elias M."/>
            <person name="Hampl V."/>
        </authorList>
    </citation>
    <scope>NUCLEOTIDE SEQUENCE [LARGE SCALE GENOMIC DNA]</scope>
    <source>
        <strain evidence="4">NAU3</strain>
        <tissue evidence="4">Gut</tissue>
    </source>
</reference>
<dbReference type="PANTHER" id="PTHR23257">
    <property type="entry name" value="SERINE-THREONINE PROTEIN KINASE"/>
    <property type="match status" value="1"/>
</dbReference>
<dbReference type="InterPro" id="IPR011009">
    <property type="entry name" value="Kinase-like_dom_sf"/>
</dbReference>
<dbReference type="InterPro" id="IPR001245">
    <property type="entry name" value="Ser-Thr/Tyr_kinase_cat_dom"/>
</dbReference>
<dbReference type="PROSITE" id="PS50011">
    <property type="entry name" value="PROTEIN_KINASE_DOM"/>
    <property type="match status" value="1"/>
</dbReference>